<evidence type="ECO:0000313" key="1">
    <source>
        <dbReference type="EMBL" id="KAJ5585664.1"/>
    </source>
</evidence>
<comment type="caution">
    <text evidence="1">The sequence shown here is derived from an EMBL/GenBank/DDBJ whole genome shotgun (WGS) entry which is preliminary data.</text>
</comment>
<evidence type="ECO:0000313" key="2">
    <source>
        <dbReference type="Proteomes" id="UP001216150"/>
    </source>
</evidence>
<gene>
    <name evidence="1" type="ORF">N7450_005451</name>
</gene>
<name>A0AAD6DJW4_9EURO</name>
<dbReference type="EMBL" id="JAQJAC010000004">
    <property type="protein sequence ID" value="KAJ5585664.1"/>
    <property type="molecule type" value="Genomic_DNA"/>
</dbReference>
<accession>A0AAD6DJW4</accession>
<dbReference type="AlphaFoldDB" id="A0AAD6DJW4"/>
<dbReference type="Proteomes" id="UP001216150">
    <property type="component" value="Unassembled WGS sequence"/>
</dbReference>
<proteinExistence type="predicted"/>
<sequence length="106" mass="12150">MTIRWARNQIATIRPLTPAVPVTQVVSKNVGWPEVFHFIPENCDSNALGYLRALMYGELTVFLMPTIYQNSTPGYRQEVVAMLSTARKMRKLQYLKTQEAHLGKPR</sequence>
<reference evidence="1 2" key="1">
    <citation type="journal article" date="2023" name="IMA Fungus">
        <title>Comparative genomic study of the Penicillium genus elucidates a diverse pangenome and 15 lateral gene transfer events.</title>
        <authorList>
            <person name="Petersen C."/>
            <person name="Sorensen T."/>
            <person name="Nielsen M.R."/>
            <person name="Sondergaard T.E."/>
            <person name="Sorensen J.L."/>
            <person name="Fitzpatrick D.A."/>
            <person name="Frisvad J.C."/>
            <person name="Nielsen K.L."/>
        </authorList>
    </citation>
    <scope>NUCLEOTIDE SEQUENCE [LARGE SCALE GENOMIC DNA]</scope>
    <source>
        <strain evidence="1 2">IBT 29057</strain>
    </source>
</reference>
<protein>
    <submittedName>
        <fullName evidence="1">Uncharacterized protein</fullName>
    </submittedName>
</protein>
<keyword evidence="2" id="KW-1185">Reference proteome</keyword>
<organism evidence="1 2">
    <name type="scientific">Penicillium hetheringtonii</name>
    <dbReference type="NCBI Taxonomy" id="911720"/>
    <lineage>
        <taxon>Eukaryota</taxon>
        <taxon>Fungi</taxon>
        <taxon>Dikarya</taxon>
        <taxon>Ascomycota</taxon>
        <taxon>Pezizomycotina</taxon>
        <taxon>Eurotiomycetes</taxon>
        <taxon>Eurotiomycetidae</taxon>
        <taxon>Eurotiales</taxon>
        <taxon>Aspergillaceae</taxon>
        <taxon>Penicillium</taxon>
    </lineage>
</organism>